<dbReference type="GO" id="GO:0005886">
    <property type="term" value="C:plasma membrane"/>
    <property type="evidence" value="ECO:0007669"/>
    <property type="project" value="UniProtKB-SubCell"/>
</dbReference>
<keyword evidence="5 7" id="KW-1133">Transmembrane helix</keyword>
<feature type="transmembrane region" description="Helical" evidence="7">
    <location>
        <begin position="88"/>
        <end position="113"/>
    </location>
</feature>
<evidence type="ECO:0000256" key="7">
    <source>
        <dbReference type="SAM" id="Phobius"/>
    </source>
</evidence>
<dbReference type="GO" id="GO:0022857">
    <property type="term" value="F:transmembrane transporter activity"/>
    <property type="evidence" value="ECO:0007669"/>
    <property type="project" value="TreeGrafter"/>
</dbReference>
<dbReference type="InterPro" id="IPR010656">
    <property type="entry name" value="DctM"/>
</dbReference>
<feature type="non-terminal residue" evidence="9">
    <location>
        <position position="246"/>
    </location>
</feature>
<feature type="transmembrane region" description="Helical" evidence="7">
    <location>
        <begin position="134"/>
        <end position="158"/>
    </location>
</feature>
<evidence type="ECO:0000313" key="9">
    <source>
        <dbReference type="EMBL" id="GAG30435.1"/>
    </source>
</evidence>
<evidence type="ECO:0000256" key="4">
    <source>
        <dbReference type="ARBA" id="ARBA00022692"/>
    </source>
</evidence>
<feature type="non-terminal residue" evidence="9">
    <location>
        <position position="1"/>
    </location>
</feature>
<gene>
    <name evidence="9" type="ORF">S01H1_70051</name>
</gene>
<feature type="transmembrane region" description="Helical" evidence="7">
    <location>
        <begin position="214"/>
        <end position="234"/>
    </location>
</feature>
<feature type="domain" description="TRAP C4-dicarboxylate transport system permease DctM subunit" evidence="8">
    <location>
        <begin position="2"/>
        <end position="245"/>
    </location>
</feature>
<feature type="transmembrane region" description="Helical" evidence="7">
    <location>
        <begin position="41"/>
        <end position="68"/>
    </location>
</feature>
<comment type="subcellular location">
    <subcellularLocation>
        <location evidence="1">Cell inner membrane</location>
        <topology evidence="1">Multi-pass membrane protein</topology>
    </subcellularLocation>
</comment>
<reference evidence="9" key="1">
    <citation type="journal article" date="2014" name="Front. Microbiol.">
        <title>High frequency of phylogenetically diverse reductive dehalogenase-homologous genes in deep subseafloor sedimentary metagenomes.</title>
        <authorList>
            <person name="Kawai M."/>
            <person name="Futagami T."/>
            <person name="Toyoda A."/>
            <person name="Takaki Y."/>
            <person name="Nishi S."/>
            <person name="Hori S."/>
            <person name="Arai W."/>
            <person name="Tsubouchi T."/>
            <person name="Morono Y."/>
            <person name="Uchiyama I."/>
            <person name="Ito T."/>
            <person name="Fujiyama A."/>
            <person name="Inagaki F."/>
            <person name="Takami H."/>
        </authorList>
    </citation>
    <scope>NUCLEOTIDE SEQUENCE</scope>
    <source>
        <strain evidence="9">Expedition CK06-06</strain>
    </source>
</reference>
<evidence type="ECO:0000256" key="2">
    <source>
        <dbReference type="ARBA" id="ARBA00022475"/>
    </source>
</evidence>
<dbReference type="Pfam" id="PF06808">
    <property type="entry name" value="DctM"/>
    <property type="match status" value="1"/>
</dbReference>
<feature type="transmembrane region" description="Helical" evidence="7">
    <location>
        <begin position="6"/>
        <end position="29"/>
    </location>
</feature>
<organism evidence="9">
    <name type="scientific">marine sediment metagenome</name>
    <dbReference type="NCBI Taxonomy" id="412755"/>
    <lineage>
        <taxon>unclassified sequences</taxon>
        <taxon>metagenomes</taxon>
        <taxon>ecological metagenomes</taxon>
    </lineage>
</organism>
<evidence type="ECO:0000256" key="5">
    <source>
        <dbReference type="ARBA" id="ARBA00022989"/>
    </source>
</evidence>
<evidence type="ECO:0000259" key="8">
    <source>
        <dbReference type="Pfam" id="PF06808"/>
    </source>
</evidence>
<dbReference type="PANTHER" id="PTHR33362">
    <property type="entry name" value="SIALIC ACID TRAP TRANSPORTER PERMEASE PROTEIN SIAT-RELATED"/>
    <property type="match status" value="1"/>
</dbReference>
<proteinExistence type="predicted"/>
<keyword evidence="4 7" id="KW-0812">Transmembrane</keyword>
<dbReference type="AlphaFoldDB" id="X0WID1"/>
<keyword evidence="3" id="KW-0997">Cell inner membrane</keyword>
<sequence>GLFLLMATGIPVAFCFLLLDVVGMFFFWGGAQGLMQLINQIFASLTTFAFMPLPLFVIMGEVMFRSGIAPQMMDALDKWLGRLPGRLSLLAVGGGTIFATLSGTAFASVAMLGSTLVPEMEKRGYKKPMSLGPILGSSGLAIMIPPTALGVLLGAIAQVSIGKLLMAIIMPGLMMATLFAAYIIGRCWLQPSIAPAYRVPPTPISEKLIDTVRYVLPLVSILFLVIGLIFAGIATPSEAAATGAAG</sequence>
<name>X0WID1_9ZZZZ</name>
<accession>X0WID1</accession>
<keyword evidence="2" id="KW-1003">Cell membrane</keyword>
<protein>
    <recommendedName>
        <fullName evidence="8">TRAP C4-dicarboxylate transport system permease DctM subunit domain-containing protein</fullName>
    </recommendedName>
</protein>
<feature type="transmembrane region" description="Helical" evidence="7">
    <location>
        <begin position="164"/>
        <end position="184"/>
    </location>
</feature>
<comment type="caution">
    <text evidence="9">The sequence shown here is derived from an EMBL/GenBank/DDBJ whole genome shotgun (WGS) entry which is preliminary data.</text>
</comment>
<dbReference type="EMBL" id="BARS01046549">
    <property type="protein sequence ID" value="GAG30435.1"/>
    <property type="molecule type" value="Genomic_DNA"/>
</dbReference>
<dbReference type="InterPro" id="IPR004681">
    <property type="entry name" value="TRAP_DctM"/>
</dbReference>
<evidence type="ECO:0000256" key="1">
    <source>
        <dbReference type="ARBA" id="ARBA00004429"/>
    </source>
</evidence>
<keyword evidence="6 7" id="KW-0472">Membrane</keyword>
<evidence type="ECO:0000256" key="3">
    <source>
        <dbReference type="ARBA" id="ARBA00022519"/>
    </source>
</evidence>
<dbReference type="PANTHER" id="PTHR33362:SF5">
    <property type="entry name" value="C4-DICARBOXYLATE TRAP TRANSPORTER LARGE PERMEASE PROTEIN DCTM"/>
    <property type="match status" value="1"/>
</dbReference>
<evidence type="ECO:0000256" key="6">
    <source>
        <dbReference type="ARBA" id="ARBA00023136"/>
    </source>
</evidence>